<dbReference type="InterPro" id="IPR043502">
    <property type="entry name" value="DNA/RNA_pol_sf"/>
</dbReference>
<evidence type="ECO:0000259" key="4">
    <source>
        <dbReference type="PROSITE" id="PS50878"/>
    </source>
</evidence>
<dbReference type="GO" id="GO:0004523">
    <property type="term" value="F:RNA-DNA hybrid ribonuclease activity"/>
    <property type="evidence" value="ECO:0007669"/>
    <property type="project" value="UniProtKB-EC"/>
</dbReference>
<dbReference type="CDD" id="cd01647">
    <property type="entry name" value="RT_LTR"/>
    <property type="match status" value="1"/>
</dbReference>
<dbReference type="InterPro" id="IPR050951">
    <property type="entry name" value="Retrovirus_Pol_polyprotein"/>
</dbReference>
<dbReference type="Proteomes" id="UP001152622">
    <property type="component" value="Chromosome 9"/>
</dbReference>
<organism evidence="5 6">
    <name type="scientific">Synaphobranchus kaupii</name>
    <name type="common">Kaup's arrowtooth eel</name>
    <dbReference type="NCBI Taxonomy" id="118154"/>
    <lineage>
        <taxon>Eukaryota</taxon>
        <taxon>Metazoa</taxon>
        <taxon>Chordata</taxon>
        <taxon>Craniata</taxon>
        <taxon>Vertebrata</taxon>
        <taxon>Euteleostomi</taxon>
        <taxon>Actinopterygii</taxon>
        <taxon>Neopterygii</taxon>
        <taxon>Teleostei</taxon>
        <taxon>Anguilliformes</taxon>
        <taxon>Synaphobranchidae</taxon>
        <taxon>Synaphobranchus</taxon>
    </lineage>
</organism>
<reference evidence="5" key="1">
    <citation type="journal article" date="2023" name="Science">
        <title>Genome structures resolve the early diversification of teleost fishes.</title>
        <authorList>
            <person name="Parey E."/>
            <person name="Louis A."/>
            <person name="Montfort J."/>
            <person name="Bouchez O."/>
            <person name="Roques C."/>
            <person name="Iampietro C."/>
            <person name="Lluch J."/>
            <person name="Castinel A."/>
            <person name="Donnadieu C."/>
            <person name="Desvignes T."/>
            <person name="Floi Bucao C."/>
            <person name="Jouanno E."/>
            <person name="Wen M."/>
            <person name="Mejri S."/>
            <person name="Dirks R."/>
            <person name="Jansen H."/>
            <person name="Henkel C."/>
            <person name="Chen W.J."/>
            <person name="Zahm M."/>
            <person name="Cabau C."/>
            <person name="Klopp C."/>
            <person name="Thompson A.W."/>
            <person name="Robinson-Rechavi M."/>
            <person name="Braasch I."/>
            <person name="Lecointre G."/>
            <person name="Bobe J."/>
            <person name="Postlethwait J.H."/>
            <person name="Berthelot C."/>
            <person name="Roest Crollius H."/>
            <person name="Guiguen Y."/>
        </authorList>
    </citation>
    <scope>NUCLEOTIDE SEQUENCE</scope>
    <source>
        <strain evidence="5">WJC10195</strain>
    </source>
</reference>
<dbReference type="Gene3D" id="3.30.70.270">
    <property type="match status" value="2"/>
</dbReference>
<comment type="caution">
    <text evidence="5">The sequence shown here is derived from an EMBL/GenBank/DDBJ whole genome shotgun (WGS) entry which is preliminary data.</text>
</comment>
<feature type="domain" description="Reverse transcriptase" evidence="4">
    <location>
        <begin position="441"/>
        <end position="620"/>
    </location>
</feature>
<accession>A0A9Q1F2L8</accession>
<proteinExistence type="inferred from homology"/>
<name>A0A9Q1F2L8_SYNKA</name>
<sequence length="853" mass="97044">MSELQAAGGSGTLEQVNSQEALLDEGQKKQDQEQEKILKEIEALQLQLTTTQKQSEKDKQDNRDINNMVSSRESAQSTGRSHVPPQWHKDFKISGQIGDPGQKDRLTFSSLARQIEHGLSKRVPELEIVDAVIRAISPGMQIRSYLEGKANLTLPTLRRILRSHYQEKSATDLYKQLTSEVQGIKETPQSFLIRAFDLRQKILFASQEAESGLKYDPGPSTCPGSTHLQREDQMAHQVSRCRTRHRDAGSLLVPDREERQYPGTETVSEEVCPTAQLSTTKPWTEGLEFCDTLVKVIKGTKPHIAVSVQNPTDHDMVLAGRTVIRTVQHIQALYPASILEGFRPPPPATMNHIRVKNSEATDEVWDPPVNLSHLSEPEREIVRKMLREESTSFSRTDDDIGCIEKLQLSISLKDIEPVAKTYLSVPKPLYREIKDYLHDLIAQGWVEKSNSPYASPVICVRKKDGSLRLCIDFREVNRKTLPDRQPIPRVQDIMDGLGGNSWFSLLDQGKAYHQGFMAKESRPMTAFVTPWGLYEWIRIPFGLMNAPAAFQRCMEECLEGLRDEICIPYLDDTLVFSRSFEDHVEDVRTVLQRLRQHGIKLKPSKCEVFRREVRYLGRVVSAEGSKMDPADTLAVTTLKEKRPRTVGELKSVMGLLSYYRQYIRDFSRIAGPLYALLEADPKADNLRGSNARTRKGKGKNRGVNTDREDADRELTGPSQDAEHEQQDISQLREAQGRGDLLNEETSGQGEMIVHEEIALDEKERMLYKDFQLRLVKELIQEHPLPRRSTGGRPCVNTPLRLTGRHFSSFVPPTEAQGQSTRRHCRVCLYTTRRKRERKLTRYMCSLCDTTLLL</sequence>
<dbReference type="SUPFAM" id="SSF56672">
    <property type="entry name" value="DNA/RNA polymerases"/>
    <property type="match status" value="1"/>
</dbReference>
<dbReference type="AlphaFoldDB" id="A0A9Q1F2L8"/>
<evidence type="ECO:0000313" key="6">
    <source>
        <dbReference type="Proteomes" id="UP001152622"/>
    </source>
</evidence>
<comment type="similarity">
    <text evidence="1">Belongs to the beta type-B retroviral polymerase family. HERV class-II K(HML-2) pol subfamily.</text>
</comment>
<dbReference type="PANTHER" id="PTHR37984">
    <property type="entry name" value="PROTEIN CBG26694"/>
    <property type="match status" value="1"/>
</dbReference>
<evidence type="ECO:0000256" key="3">
    <source>
        <dbReference type="SAM" id="MobiDB-lite"/>
    </source>
</evidence>
<dbReference type="Pfam" id="PF00078">
    <property type="entry name" value="RVT_1"/>
    <property type="match status" value="1"/>
</dbReference>
<dbReference type="EC" id="3.1.26.4" evidence="2"/>
<dbReference type="PANTHER" id="PTHR37984:SF5">
    <property type="entry name" value="PROTEIN NYNRIN-LIKE"/>
    <property type="match status" value="1"/>
</dbReference>
<evidence type="ECO:0000313" key="5">
    <source>
        <dbReference type="EMBL" id="KAJ8349859.1"/>
    </source>
</evidence>
<evidence type="ECO:0000256" key="1">
    <source>
        <dbReference type="ARBA" id="ARBA00010879"/>
    </source>
</evidence>
<protein>
    <recommendedName>
        <fullName evidence="2">ribonuclease H</fullName>
        <ecNumber evidence="2">3.1.26.4</ecNumber>
    </recommendedName>
</protein>
<dbReference type="OrthoDB" id="4369127at2759"/>
<feature type="compositionally biased region" description="Basic and acidic residues" evidence="3">
    <location>
        <begin position="704"/>
        <end position="726"/>
    </location>
</feature>
<feature type="compositionally biased region" description="Polar residues" evidence="3">
    <location>
        <begin position="70"/>
        <end position="80"/>
    </location>
</feature>
<evidence type="ECO:0000256" key="2">
    <source>
        <dbReference type="ARBA" id="ARBA00012180"/>
    </source>
</evidence>
<feature type="compositionally biased region" description="Basic and acidic residues" evidence="3">
    <location>
        <begin position="25"/>
        <end position="34"/>
    </location>
</feature>
<dbReference type="EMBL" id="JAINUF010000009">
    <property type="protein sequence ID" value="KAJ8349859.1"/>
    <property type="molecule type" value="Genomic_DNA"/>
</dbReference>
<dbReference type="InterPro" id="IPR032718">
    <property type="entry name" value="PGBD4_Znf_C"/>
</dbReference>
<feature type="region of interest" description="Disordered" evidence="3">
    <location>
        <begin position="684"/>
        <end position="737"/>
    </location>
</feature>
<keyword evidence="6" id="KW-1185">Reference proteome</keyword>
<dbReference type="Gene3D" id="3.10.10.10">
    <property type="entry name" value="HIV Type 1 Reverse Transcriptase, subunit A, domain 1"/>
    <property type="match status" value="1"/>
</dbReference>
<dbReference type="PROSITE" id="PS50878">
    <property type="entry name" value="RT_POL"/>
    <property type="match status" value="1"/>
</dbReference>
<dbReference type="InterPro" id="IPR000477">
    <property type="entry name" value="RT_dom"/>
</dbReference>
<feature type="region of interest" description="Disordered" evidence="3">
    <location>
        <begin position="70"/>
        <end position="104"/>
    </location>
</feature>
<dbReference type="Pfam" id="PF13842">
    <property type="entry name" value="zf-Tnp_2"/>
    <property type="match status" value="1"/>
</dbReference>
<dbReference type="InterPro" id="IPR043128">
    <property type="entry name" value="Rev_trsase/Diguanyl_cyclase"/>
</dbReference>
<feature type="region of interest" description="Disordered" evidence="3">
    <location>
        <begin position="1"/>
        <end position="34"/>
    </location>
</feature>
<gene>
    <name evidence="5" type="ORF">SKAU_G00249890</name>
</gene>